<dbReference type="STRING" id="436010.A0A166RMV6"/>
<evidence type="ECO:0000259" key="6">
    <source>
        <dbReference type="PROSITE" id="PS50135"/>
    </source>
</evidence>
<gene>
    <name evidence="7" type="ORF">FIBSPDRAFT_1039569</name>
</gene>
<keyword evidence="2 4" id="KW-0863">Zinc-finger</keyword>
<evidence type="ECO:0000256" key="3">
    <source>
        <dbReference type="ARBA" id="ARBA00022833"/>
    </source>
</evidence>
<dbReference type="SMART" id="SM00291">
    <property type="entry name" value="ZnF_ZZ"/>
    <property type="match status" value="2"/>
</dbReference>
<evidence type="ECO:0000256" key="5">
    <source>
        <dbReference type="SAM" id="MobiDB-lite"/>
    </source>
</evidence>
<evidence type="ECO:0000256" key="4">
    <source>
        <dbReference type="PROSITE-ProRule" id="PRU00228"/>
    </source>
</evidence>
<evidence type="ECO:0000256" key="2">
    <source>
        <dbReference type="ARBA" id="ARBA00022771"/>
    </source>
</evidence>
<organism evidence="7 8">
    <name type="scientific">Athelia psychrophila</name>
    <dbReference type="NCBI Taxonomy" id="1759441"/>
    <lineage>
        <taxon>Eukaryota</taxon>
        <taxon>Fungi</taxon>
        <taxon>Dikarya</taxon>
        <taxon>Basidiomycota</taxon>
        <taxon>Agaricomycotina</taxon>
        <taxon>Agaricomycetes</taxon>
        <taxon>Agaricomycetidae</taxon>
        <taxon>Atheliales</taxon>
        <taxon>Atheliaceae</taxon>
        <taxon>Athelia</taxon>
    </lineage>
</organism>
<dbReference type="InterPro" id="IPR000433">
    <property type="entry name" value="Znf_ZZ"/>
</dbReference>
<protein>
    <recommendedName>
        <fullName evidence="6">ZZ-type domain-containing protein</fullName>
    </recommendedName>
</protein>
<dbReference type="Gene3D" id="3.30.60.90">
    <property type="match status" value="2"/>
</dbReference>
<dbReference type="PROSITE" id="PS50135">
    <property type="entry name" value="ZF_ZZ_2"/>
    <property type="match status" value="2"/>
</dbReference>
<feature type="region of interest" description="Disordered" evidence="5">
    <location>
        <begin position="164"/>
        <end position="196"/>
    </location>
</feature>
<dbReference type="OrthoDB" id="661148at2759"/>
<dbReference type="EMBL" id="KV417503">
    <property type="protein sequence ID" value="KZP28446.1"/>
    <property type="molecule type" value="Genomic_DNA"/>
</dbReference>
<proteinExistence type="predicted"/>
<dbReference type="PANTHER" id="PTHR15090">
    <property type="entry name" value="SEQUESTOSOME 1-RELATED"/>
    <property type="match status" value="1"/>
</dbReference>
<name>A0A166RMV6_9AGAM</name>
<feature type="region of interest" description="Disordered" evidence="5">
    <location>
        <begin position="258"/>
        <end position="278"/>
    </location>
</feature>
<dbReference type="GO" id="GO:0008270">
    <property type="term" value="F:zinc ion binding"/>
    <property type="evidence" value="ECO:0007669"/>
    <property type="project" value="UniProtKB-KW"/>
</dbReference>
<dbReference type="InterPro" id="IPR052260">
    <property type="entry name" value="Autophagy_Rcpt_SigReg"/>
</dbReference>
<feature type="domain" description="ZZ-type" evidence="6">
    <location>
        <begin position="33"/>
        <end position="86"/>
    </location>
</feature>
<dbReference type="InterPro" id="IPR043145">
    <property type="entry name" value="Znf_ZZ_sf"/>
</dbReference>
<keyword evidence="8" id="KW-1185">Reference proteome</keyword>
<sequence length="278" mass="30611">MCRTRIGCITKLRAEVVDQPPRSTSPSTPVNRKHDARCNMCSTYPIRGERYKCLDCPDYDTCSACFNLTEENHPGHSFIIIRDPSDRITRSLPAELEVHHAICDNCKKPVLGVRYKCAKCPDYDHCAGCEALPIPIHPPAHVMLKIKSQESYASFRALTSNGTGPTVKIGESGDESSRAIKEGNRIRPNHPLQPPRRDALDNLIVSLFGEQAGSPIDSALQPVEAEATPHPTEPGPIEAEVMLHDMKLPNVPARIDYRNPSLLASPSRLGKYASKQGS</sequence>
<evidence type="ECO:0000313" key="7">
    <source>
        <dbReference type="EMBL" id="KZP28446.1"/>
    </source>
</evidence>
<evidence type="ECO:0000313" key="8">
    <source>
        <dbReference type="Proteomes" id="UP000076532"/>
    </source>
</evidence>
<dbReference type="CDD" id="cd02340">
    <property type="entry name" value="ZZ_NBR1_like"/>
    <property type="match status" value="1"/>
</dbReference>
<dbReference type="Proteomes" id="UP000076532">
    <property type="component" value="Unassembled WGS sequence"/>
</dbReference>
<accession>A0A166RMV6</accession>
<dbReference type="SUPFAM" id="SSF57850">
    <property type="entry name" value="RING/U-box"/>
    <property type="match status" value="2"/>
</dbReference>
<feature type="domain" description="ZZ-type" evidence="6">
    <location>
        <begin position="98"/>
        <end position="151"/>
    </location>
</feature>
<keyword evidence="3" id="KW-0862">Zinc</keyword>
<dbReference type="AlphaFoldDB" id="A0A166RMV6"/>
<feature type="compositionally biased region" description="Basic and acidic residues" evidence="5">
    <location>
        <begin position="175"/>
        <end position="185"/>
    </location>
</feature>
<dbReference type="Pfam" id="PF00569">
    <property type="entry name" value="ZZ"/>
    <property type="match status" value="2"/>
</dbReference>
<dbReference type="CDD" id="cd02249">
    <property type="entry name" value="ZZ"/>
    <property type="match status" value="1"/>
</dbReference>
<reference evidence="7 8" key="1">
    <citation type="journal article" date="2016" name="Mol. Biol. Evol.">
        <title>Comparative Genomics of Early-Diverging Mushroom-Forming Fungi Provides Insights into the Origins of Lignocellulose Decay Capabilities.</title>
        <authorList>
            <person name="Nagy L.G."/>
            <person name="Riley R."/>
            <person name="Tritt A."/>
            <person name="Adam C."/>
            <person name="Daum C."/>
            <person name="Floudas D."/>
            <person name="Sun H."/>
            <person name="Yadav J.S."/>
            <person name="Pangilinan J."/>
            <person name="Larsson K.H."/>
            <person name="Matsuura K."/>
            <person name="Barry K."/>
            <person name="Labutti K."/>
            <person name="Kuo R."/>
            <person name="Ohm R.A."/>
            <person name="Bhattacharya S.S."/>
            <person name="Shirouzu T."/>
            <person name="Yoshinaga Y."/>
            <person name="Martin F.M."/>
            <person name="Grigoriev I.V."/>
            <person name="Hibbett D.S."/>
        </authorList>
    </citation>
    <scope>NUCLEOTIDE SEQUENCE [LARGE SCALE GENOMIC DNA]</scope>
    <source>
        <strain evidence="7 8">CBS 109695</strain>
    </source>
</reference>
<keyword evidence="1" id="KW-0479">Metal-binding</keyword>
<evidence type="ECO:0000256" key="1">
    <source>
        <dbReference type="ARBA" id="ARBA00022723"/>
    </source>
</evidence>